<organism evidence="2 3">
    <name type="scientific">Goodea atripinnis</name>
    <dbReference type="NCBI Taxonomy" id="208336"/>
    <lineage>
        <taxon>Eukaryota</taxon>
        <taxon>Metazoa</taxon>
        <taxon>Chordata</taxon>
        <taxon>Craniata</taxon>
        <taxon>Vertebrata</taxon>
        <taxon>Euteleostomi</taxon>
        <taxon>Actinopterygii</taxon>
        <taxon>Neopterygii</taxon>
        <taxon>Teleostei</taxon>
        <taxon>Neoteleostei</taxon>
        <taxon>Acanthomorphata</taxon>
        <taxon>Ovalentaria</taxon>
        <taxon>Atherinomorphae</taxon>
        <taxon>Cyprinodontiformes</taxon>
        <taxon>Goodeidae</taxon>
        <taxon>Goodea</taxon>
    </lineage>
</organism>
<comment type="caution">
    <text evidence="2">The sequence shown here is derived from an EMBL/GenBank/DDBJ whole genome shotgun (WGS) entry which is preliminary data.</text>
</comment>
<keyword evidence="3" id="KW-1185">Reference proteome</keyword>
<reference evidence="2 3" key="1">
    <citation type="submission" date="2021-06" db="EMBL/GenBank/DDBJ databases">
        <authorList>
            <person name="Palmer J.M."/>
        </authorList>
    </citation>
    <scope>NUCLEOTIDE SEQUENCE [LARGE SCALE GENOMIC DNA]</scope>
    <source>
        <strain evidence="2 3">GA_2019</strain>
        <tissue evidence="2">Muscle</tissue>
    </source>
</reference>
<evidence type="ECO:0000313" key="2">
    <source>
        <dbReference type="EMBL" id="MEQ2160407.1"/>
    </source>
</evidence>
<accession>A0ABV0MQP8</accession>
<dbReference type="EMBL" id="JAHRIO010006930">
    <property type="protein sequence ID" value="MEQ2160407.1"/>
    <property type="molecule type" value="Genomic_DNA"/>
</dbReference>
<feature type="region of interest" description="Disordered" evidence="1">
    <location>
        <begin position="1"/>
        <end position="33"/>
    </location>
</feature>
<protein>
    <recommendedName>
        <fullName evidence="4">MHC class II antigen</fullName>
    </recommendedName>
</protein>
<sequence length="92" mass="10540">ANTRSGTDGSRPPRHDSLRCTKGQREYKQEVGDGEMEPVLIRCSFDRRVVAHDENDQSVADDAQREYYAVNRREEDLVEVAAECSRPRLMDV</sequence>
<evidence type="ECO:0000256" key="1">
    <source>
        <dbReference type="SAM" id="MobiDB-lite"/>
    </source>
</evidence>
<feature type="compositionally biased region" description="Basic and acidic residues" evidence="1">
    <location>
        <begin position="11"/>
        <end position="31"/>
    </location>
</feature>
<gene>
    <name evidence="2" type="ORF">GOODEAATRI_033416</name>
</gene>
<evidence type="ECO:0008006" key="4">
    <source>
        <dbReference type="Google" id="ProtNLM"/>
    </source>
</evidence>
<proteinExistence type="predicted"/>
<name>A0ABV0MQP8_9TELE</name>
<evidence type="ECO:0000313" key="3">
    <source>
        <dbReference type="Proteomes" id="UP001476798"/>
    </source>
</evidence>
<feature type="non-terminal residue" evidence="2">
    <location>
        <position position="1"/>
    </location>
</feature>
<dbReference type="Proteomes" id="UP001476798">
    <property type="component" value="Unassembled WGS sequence"/>
</dbReference>